<organism evidence="1 2">
    <name type="scientific">Parasedimentitalea huanghaiensis</name>
    <dbReference type="NCBI Taxonomy" id="2682100"/>
    <lineage>
        <taxon>Bacteria</taxon>
        <taxon>Pseudomonadati</taxon>
        <taxon>Pseudomonadota</taxon>
        <taxon>Alphaproteobacteria</taxon>
        <taxon>Rhodobacterales</taxon>
        <taxon>Paracoccaceae</taxon>
        <taxon>Parasedimentitalea</taxon>
    </lineage>
</organism>
<reference evidence="1 2" key="1">
    <citation type="submission" date="2019-12" db="EMBL/GenBank/DDBJ databases">
        <authorList>
            <person name="Zhang Y.-J."/>
        </authorList>
    </citation>
    <scope>NUCLEOTIDE SEQUENCE [LARGE SCALE GENOMIC DNA]</scope>
    <source>
        <strain evidence="1 2">CY05</strain>
    </source>
</reference>
<accession>A0A6L6WJU7</accession>
<dbReference type="RefSeq" id="WP_157023051.1">
    <property type="nucleotide sequence ID" value="NZ_WQLV01000008.1"/>
</dbReference>
<keyword evidence="2" id="KW-1185">Reference proteome</keyword>
<dbReference type="Proteomes" id="UP000478892">
    <property type="component" value="Unassembled WGS sequence"/>
</dbReference>
<dbReference type="EMBL" id="WQLV01000008">
    <property type="protein sequence ID" value="MVO16825.1"/>
    <property type="molecule type" value="Genomic_DNA"/>
</dbReference>
<proteinExistence type="predicted"/>
<sequence>MTLDEQIQAFSATPLTPTERLEAFIDALNEHRYRVGISQLVGQRWNETKAGDERAVVTGQMVDAAVEAECLAQDKVTAWAMALHGDGTLEHCMGFLDVSPPEAPSPAV</sequence>
<comment type="caution">
    <text evidence="1">The sequence shown here is derived from an EMBL/GenBank/DDBJ whole genome shotgun (WGS) entry which is preliminary data.</text>
</comment>
<evidence type="ECO:0000313" key="2">
    <source>
        <dbReference type="Proteomes" id="UP000478892"/>
    </source>
</evidence>
<dbReference type="AlphaFoldDB" id="A0A6L6WJU7"/>
<name>A0A6L6WJU7_9RHOB</name>
<gene>
    <name evidence="1" type="ORF">GO984_13480</name>
</gene>
<evidence type="ECO:0000313" key="1">
    <source>
        <dbReference type="EMBL" id="MVO16825.1"/>
    </source>
</evidence>
<protein>
    <submittedName>
        <fullName evidence="1">Uncharacterized protein</fullName>
    </submittedName>
</protein>